<dbReference type="EMBL" id="RJUF01000192">
    <property type="protein sequence ID" value="MCP9765767.1"/>
    <property type="molecule type" value="Genomic_DNA"/>
</dbReference>
<dbReference type="Proteomes" id="UP001204144">
    <property type="component" value="Unassembled WGS sequence"/>
</dbReference>
<dbReference type="AlphaFoldDB" id="A0AAE3H6I4"/>
<gene>
    <name evidence="1" type="ORF">EGI31_22765</name>
</gene>
<evidence type="ECO:0000313" key="1">
    <source>
        <dbReference type="EMBL" id="MCP9765767.1"/>
    </source>
</evidence>
<keyword evidence="2" id="KW-1185">Reference proteome</keyword>
<reference evidence="1 2" key="1">
    <citation type="submission" date="2018-11" db="EMBL/GenBank/DDBJ databases">
        <title>Novel bacteria species description.</title>
        <authorList>
            <person name="Han J.-H."/>
        </authorList>
    </citation>
    <scope>NUCLEOTIDE SEQUENCE [LARGE SCALE GENOMIC DNA]</scope>
    <source>
        <strain evidence="1 2">KCTC23259</strain>
    </source>
</reference>
<sequence length="262" mass="30332">MNSYFKSIIYSTISCFIFSSSFSQDRILTKKGDTLSVFVKNIEALKVFYVKTNTQLSETLEISKSTLHKIIWRTGKEYIIDQEYENLVLSSALKNQNLGTPSNQKATKDVLSKDVLTTKQNILFPEIKIDTLPPAPILKRGYRFFYYVYKVNGQRVKAKKMEEVMRKYDQQSHFIFSDGLYDVKIHRRNFWIGTAARLASIPLVYVSPELQGGVSFGLSIYNFVQELKVWKGRRAMKNAINLYNNKRKSNILKPVNAVIRPR</sequence>
<accession>A0AAE3H6I4</accession>
<organism evidence="1 2">
    <name type="scientific">Lacihabitans soyangensis</name>
    <dbReference type="NCBI Taxonomy" id="869394"/>
    <lineage>
        <taxon>Bacteria</taxon>
        <taxon>Pseudomonadati</taxon>
        <taxon>Bacteroidota</taxon>
        <taxon>Cytophagia</taxon>
        <taxon>Cytophagales</taxon>
        <taxon>Leadbetterellaceae</taxon>
        <taxon>Lacihabitans</taxon>
    </lineage>
</organism>
<evidence type="ECO:0000313" key="2">
    <source>
        <dbReference type="Proteomes" id="UP001204144"/>
    </source>
</evidence>
<proteinExistence type="predicted"/>
<name>A0AAE3H6I4_9BACT</name>
<comment type="caution">
    <text evidence="1">The sequence shown here is derived from an EMBL/GenBank/DDBJ whole genome shotgun (WGS) entry which is preliminary data.</text>
</comment>
<protein>
    <submittedName>
        <fullName evidence="1">Uncharacterized protein</fullName>
    </submittedName>
</protein>
<dbReference type="RefSeq" id="WP_255039475.1">
    <property type="nucleotide sequence ID" value="NZ_RJUF01000192.1"/>
</dbReference>